<dbReference type="Pfam" id="PF14361">
    <property type="entry name" value="RsbRD_N"/>
    <property type="match status" value="1"/>
</dbReference>
<dbReference type="Pfam" id="PF13556">
    <property type="entry name" value="HTH_30"/>
    <property type="match status" value="1"/>
</dbReference>
<comment type="caution">
    <text evidence="3">The sequence shown here is derived from an EMBL/GenBank/DDBJ whole genome shotgun (WGS) entry which is preliminary data.</text>
</comment>
<reference evidence="3 4" key="1">
    <citation type="submission" date="2015-05" db="EMBL/GenBank/DDBJ databases">
        <title>Genome sequence of Mycobacterium heraklionense Davo strain.</title>
        <authorList>
            <person name="Greninger A.L."/>
            <person name="Cunningham G."/>
            <person name="Miller S."/>
        </authorList>
    </citation>
    <scope>NUCLEOTIDE SEQUENCE [LARGE SCALE GENOMIC DNA]</scope>
    <source>
        <strain evidence="3 4">Davo</strain>
    </source>
</reference>
<dbReference type="Proteomes" id="UP000036464">
    <property type="component" value="Unassembled WGS sequence"/>
</dbReference>
<dbReference type="EMBL" id="LDPO01000016">
    <property type="protein sequence ID" value="KLO27145.1"/>
    <property type="molecule type" value="Genomic_DNA"/>
</dbReference>
<dbReference type="Gene3D" id="1.10.10.2840">
    <property type="entry name" value="PucR C-terminal helix-turn-helix domain"/>
    <property type="match status" value="1"/>
</dbReference>
<dbReference type="InterPro" id="IPR051448">
    <property type="entry name" value="CdaR-like_regulators"/>
</dbReference>
<evidence type="ECO:0000313" key="4">
    <source>
        <dbReference type="Proteomes" id="UP000036464"/>
    </source>
</evidence>
<protein>
    <recommendedName>
        <fullName evidence="5">PucR C-terminal helix-turn-helix domain-containing protein</fullName>
    </recommendedName>
</protein>
<dbReference type="InterPro" id="IPR025736">
    <property type="entry name" value="PucR_C-HTH_dom"/>
</dbReference>
<accession>A0ABR5FC89</accession>
<evidence type="ECO:0008006" key="5">
    <source>
        <dbReference type="Google" id="ProtNLM"/>
    </source>
</evidence>
<organism evidence="3 4">
    <name type="scientific">Mycolicibacter heraklionensis</name>
    <dbReference type="NCBI Taxonomy" id="512402"/>
    <lineage>
        <taxon>Bacteria</taxon>
        <taxon>Bacillati</taxon>
        <taxon>Actinomycetota</taxon>
        <taxon>Actinomycetes</taxon>
        <taxon>Mycobacteriales</taxon>
        <taxon>Mycobacteriaceae</taxon>
        <taxon>Mycolicibacter</taxon>
    </lineage>
</organism>
<dbReference type="InterPro" id="IPR025751">
    <property type="entry name" value="RsbRD_N_dom"/>
</dbReference>
<proteinExistence type="predicted"/>
<gene>
    <name evidence="3" type="ORF">ABW16_17350</name>
</gene>
<sequence>MIGGAYRTVGITSWTAHHSLPETQNQSTAGGCREGVIMEILDSLLNENADMVARISGAVLSRLPIYRRMARDDLDAGVRLQVEWVLRSAGSGSTRLSDDDLAAFSAFGERQQRNGIPFDNMIRAWQVGVESLVSGLRQLSGRWETEDGELWRFTESMLASSAVALSETVTGYRRADRDAVEALDAERSRFVRAVLLGLVPSTELRVRAEMYGLDPAAEFVAARARLGDGVSQHGLELALGIDGAVPHRCGVCAVVDGDLAALLTEPPPRAVNGQIGYGPPRKLERLADSYRLAARALVTVQACKLTGAYDLESLGLRSAVAVDLDMGDLLRRRYLEPLVAGGNGEDLIATLRAYLACGMHVESTATRLFVHQNTVRYRLARFEELTGTSLRDTEVLIELWWALELSAMHM</sequence>
<evidence type="ECO:0000259" key="1">
    <source>
        <dbReference type="Pfam" id="PF13556"/>
    </source>
</evidence>
<name>A0ABR5FC89_9MYCO</name>
<feature type="domain" description="RsbT co-antagonist protein RsbRD N-terminal" evidence="2">
    <location>
        <begin position="50"/>
        <end position="187"/>
    </location>
</feature>
<keyword evidence="4" id="KW-1185">Reference proteome</keyword>
<dbReference type="PANTHER" id="PTHR33744">
    <property type="entry name" value="CARBOHYDRATE DIACID REGULATOR"/>
    <property type="match status" value="1"/>
</dbReference>
<evidence type="ECO:0000259" key="2">
    <source>
        <dbReference type="Pfam" id="PF14361"/>
    </source>
</evidence>
<feature type="domain" description="PucR C-terminal helix-turn-helix" evidence="1">
    <location>
        <begin position="347"/>
        <end position="404"/>
    </location>
</feature>
<dbReference type="InterPro" id="IPR042070">
    <property type="entry name" value="PucR_C-HTH_sf"/>
</dbReference>
<evidence type="ECO:0000313" key="3">
    <source>
        <dbReference type="EMBL" id="KLO27145.1"/>
    </source>
</evidence>